<evidence type="ECO:0000313" key="9">
    <source>
        <dbReference type="EMBL" id="TFK47224.1"/>
    </source>
</evidence>
<feature type="region of interest" description="Disordered" evidence="6">
    <location>
        <begin position="88"/>
        <end position="259"/>
    </location>
</feature>
<organism evidence="9 10">
    <name type="scientific">Heliocybe sulcata</name>
    <dbReference type="NCBI Taxonomy" id="5364"/>
    <lineage>
        <taxon>Eukaryota</taxon>
        <taxon>Fungi</taxon>
        <taxon>Dikarya</taxon>
        <taxon>Basidiomycota</taxon>
        <taxon>Agaricomycotina</taxon>
        <taxon>Agaricomycetes</taxon>
        <taxon>Gloeophyllales</taxon>
        <taxon>Gloeophyllaceae</taxon>
        <taxon>Heliocybe</taxon>
    </lineage>
</organism>
<keyword evidence="10" id="KW-1185">Reference proteome</keyword>
<dbReference type="InterPro" id="IPR038718">
    <property type="entry name" value="SNF2-like_sf"/>
</dbReference>
<feature type="compositionally biased region" description="Basic and acidic residues" evidence="6">
    <location>
        <begin position="874"/>
        <end position="884"/>
    </location>
</feature>
<dbReference type="FunFam" id="3.40.50.10810:FF:000019">
    <property type="entry name" value="DNA excision repair protein ERCC-6-like 2 isoform X1"/>
    <property type="match status" value="1"/>
</dbReference>
<feature type="compositionally biased region" description="Basic and acidic residues" evidence="6">
    <location>
        <begin position="1"/>
        <end position="15"/>
    </location>
</feature>
<evidence type="ECO:0000256" key="1">
    <source>
        <dbReference type="ARBA" id="ARBA00004123"/>
    </source>
</evidence>
<protein>
    <submittedName>
        <fullName evidence="9">Uncharacterized protein</fullName>
    </submittedName>
</protein>
<comment type="subcellular location">
    <subcellularLocation>
        <location evidence="1">Nucleus</location>
    </subcellularLocation>
</comment>
<feature type="region of interest" description="Disordered" evidence="6">
    <location>
        <begin position="1"/>
        <end position="60"/>
    </location>
</feature>
<dbReference type="OrthoDB" id="413460at2759"/>
<sequence length="1045" mass="119558">MSREKTKTSVYEKRRLQSIPAPIGSDSDPEFKTGAYVYEKPKKKRTKKSVKRDNQEEEEEQVNIQYTNNFGPCRIKLAPNPLAELFGDLDLHSASESEDEEALEERSDESSQEDRKSPESEDSPIILKTLSGIASQRKQKLASADNSLTEPDSDDNRLSVPPKRKLDDSYADAGRLAKKLKSGDDRESSVTESESDSEMQNFISNMVSQRRESPLKSKKPSIATVQEDSVTESDSDDALDERTPVETRPNFPLPPGQRPLGPLILDSKAHVKIPASINTYLRDYQRDGVRFLWEHQKTGRGGLLGDDMGLGKTIQVISFLSAVMKKYGDSRDLDRRRRYVSQLQDLPDWKERRQMPPANQVWPTCLIIAPSSVVGNWEREFATWGYFEVGLYVGPHRKRVLNDFKLGRLDVVITSRTTAARDIELINYLPWSIIIVDEVHYLKNPKSKTTESYHSLNPSAVRFGLTGTAIQNSYTELWTILDWCYPGCVGRPRQWKGYVTKPLLLGQSASASDEEKVQARLVSEILVNKLLPRYFLRRTKDLIKHQLPRKTDEVVFCPLTAKQIETYKRLLSSDDVKNMIRRDERCDCGSRKKRKDCCYPWDKAALFKYMSALIKISNHLALVLPAPKDTPEQNTRNHELTDLAFAKGEKPAYGTASLEPRFCGKWMVLKRFLAEWREDPLNKVLIFTKSVKLLDILDFFLRKEHYRLERLDGSMNQADRMPAVDRFNNNPSVNIFLISTTAGGTGLNLTSANKVVIFDPNWNPAHDLQAMDRAYRFGQTRDVAVYRLLGAGSIEELIYARQIYKQQQMRIGYEASVQTRYFDGVQDDKARQGELFGLENIFKLHENTLATKMAIEKADLANLAWALQHMDAKSERRKGPEIRRKSSSSQQEYDADVDIGGLDDFLLDDAMPKERSGVQKTLKEYGVKYTHRNDDILKPNRIEEKRIQEAVKARKRATRQKTKGKSKDNDMEEGTWVTKLKRSHHKAPPRPEVRLQSRQEALIELGMIRNPAEISKFAKEFANKTESQQADILAKLDAWRPEPDQ</sequence>
<dbReference type="InterPro" id="IPR027417">
    <property type="entry name" value="P-loop_NTPase"/>
</dbReference>
<dbReference type="InterPro" id="IPR000330">
    <property type="entry name" value="SNF2_N"/>
</dbReference>
<dbReference type="STRING" id="5364.A0A5C3MPL0"/>
<name>A0A5C3MPL0_9AGAM</name>
<gene>
    <name evidence="9" type="ORF">OE88DRAFT_1666566</name>
</gene>
<keyword evidence="2" id="KW-0547">Nucleotide-binding</keyword>
<feature type="compositionally biased region" description="Basic residues" evidence="6">
    <location>
        <begin position="41"/>
        <end position="50"/>
    </location>
</feature>
<evidence type="ECO:0000259" key="7">
    <source>
        <dbReference type="PROSITE" id="PS51192"/>
    </source>
</evidence>
<feature type="compositionally biased region" description="Acidic residues" evidence="6">
    <location>
        <begin position="229"/>
        <end position="239"/>
    </location>
</feature>
<dbReference type="InterPro" id="IPR050496">
    <property type="entry name" value="SNF2_RAD54_helicase_repair"/>
</dbReference>
<dbReference type="Proteomes" id="UP000305948">
    <property type="component" value="Unassembled WGS sequence"/>
</dbReference>
<dbReference type="SMART" id="SM00487">
    <property type="entry name" value="DEXDc"/>
    <property type="match status" value="1"/>
</dbReference>
<dbReference type="SMART" id="SM00490">
    <property type="entry name" value="HELICc"/>
    <property type="match status" value="1"/>
</dbReference>
<dbReference type="PANTHER" id="PTHR45629">
    <property type="entry name" value="SNF2/RAD54 FAMILY MEMBER"/>
    <property type="match status" value="1"/>
</dbReference>
<keyword evidence="3" id="KW-0378">Hydrolase</keyword>
<dbReference type="GO" id="GO:0005524">
    <property type="term" value="F:ATP binding"/>
    <property type="evidence" value="ECO:0007669"/>
    <property type="project" value="InterPro"/>
</dbReference>
<dbReference type="PROSITE" id="PS51192">
    <property type="entry name" value="HELICASE_ATP_BIND_1"/>
    <property type="match status" value="1"/>
</dbReference>
<dbReference type="SUPFAM" id="SSF52540">
    <property type="entry name" value="P-loop containing nucleoside triphosphate hydrolases"/>
    <property type="match status" value="2"/>
</dbReference>
<keyword evidence="4" id="KW-0067">ATP-binding</keyword>
<feature type="domain" description="Helicase C-terminal" evidence="8">
    <location>
        <begin position="668"/>
        <end position="823"/>
    </location>
</feature>
<dbReference type="PROSITE" id="PS51194">
    <property type="entry name" value="HELICASE_CTER"/>
    <property type="match status" value="1"/>
</dbReference>
<evidence type="ECO:0000256" key="4">
    <source>
        <dbReference type="ARBA" id="ARBA00022840"/>
    </source>
</evidence>
<feature type="domain" description="Helicase ATP-binding" evidence="7">
    <location>
        <begin position="293"/>
        <end position="487"/>
    </location>
</feature>
<dbReference type="InterPro" id="IPR001650">
    <property type="entry name" value="Helicase_C-like"/>
</dbReference>
<feature type="compositionally biased region" description="Basic residues" evidence="6">
    <location>
        <begin position="979"/>
        <end position="988"/>
    </location>
</feature>
<accession>A0A5C3MPL0</accession>
<dbReference type="InterPro" id="IPR014001">
    <property type="entry name" value="Helicase_ATP-bd"/>
</dbReference>
<dbReference type="CDD" id="cd18793">
    <property type="entry name" value="SF2_C_SNF"/>
    <property type="match status" value="1"/>
</dbReference>
<evidence type="ECO:0000256" key="2">
    <source>
        <dbReference type="ARBA" id="ARBA00022741"/>
    </source>
</evidence>
<evidence type="ECO:0000256" key="6">
    <source>
        <dbReference type="SAM" id="MobiDB-lite"/>
    </source>
</evidence>
<dbReference type="Gene3D" id="3.40.50.300">
    <property type="entry name" value="P-loop containing nucleotide triphosphate hydrolases"/>
    <property type="match status" value="1"/>
</dbReference>
<evidence type="ECO:0000256" key="3">
    <source>
        <dbReference type="ARBA" id="ARBA00022801"/>
    </source>
</evidence>
<feature type="region of interest" description="Disordered" evidence="6">
    <location>
        <begin position="952"/>
        <end position="995"/>
    </location>
</feature>
<dbReference type="EMBL" id="ML213525">
    <property type="protein sequence ID" value="TFK47224.1"/>
    <property type="molecule type" value="Genomic_DNA"/>
</dbReference>
<evidence type="ECO:0000313" key="10">
    <source>
        <dbReference type="Proteomes" id="UP000305948"/>
    </source>
</evidence>
<dbReference type="GO" id="GO:0016787">
    <property type="term" value="F:hydrolase activity"/>
    <property type="evidence" value="ECO:0007669"/>
    <property type="project" value="UniProtKB-KW"/>
</dbReference>
<reference evidence="9 10" key="1">
    <citation type="journal article" date="2019" name="Nat. Ecol. Evol.">
        <title>Megaphylogeny resolves global patterns of mushroom evolution.</title>
        <authorList>
            <person name="Varga T."/>
            <person name="Krizsan K."/>
            <person name="Foldi C."/>
            <person name="Dima B."/>
            <person name="Sanchez-Garcia M."/>
            <person name="Sanchez-Ramirez S."/>
            <person name="Szollosi G.J."/>
            <person name="Szarkandi J.G."/>
            <person name="Papp V."/>
            <person name="Albert L."/>
            <person name="Andreopoulos W."/>
            <person name="Angelini C."/>
            <person name="Antonin V."/>
            <person name="Barry K.W."/>
            <person name="Bougher N.L."/>
            <person name="Buchanan P."/>
            <person name="Buyck B."/>
            <person name="Bense V."/>
            <person name="Catcheside P."/>
            <person name="Chovatia M."/>
            <person name="Cooper J."/>
            <person name="Damon W."/>
            <person name="Desjardin D."/>
            <person name="Finy P."/>
            <person name="Geml J."/>
            <person name="Haridas S."/>
            <person name="Hughes K."/>
            <person name="Justo A."/>
            <person name="Karasinski D."/>
            <person name="Kautmanova I."/>
            <person name="Kiss B."/>
            <person name="Kocsube S."/>
            <person name="Kotiranta H."/>
            <person name="LaButti K.M."/>
            <person name="Lechner B.E."/>
            <person name="Liimatainen K."/>
            <person name="Lipzen A."/>
            <person name="Lukacs Z."/>
            <person name="Mihaltcheva S."/>
            <person name="Morgado L.N."/>
            <person name="Niskanen T."/>
            <person name="Noordeloos M.E."/>
            <person name="Ohm R.A."/>
            <person name="Ortiz-Santana B."/>
            <person name="Ovrebo C."/>
            <person name="Racz N."/>
            <person name="Riley R."/>
            <person name="Savchenko A."/>
            <person name="Shiryaev A."/>
            <person name="Soop K."/>
            <person name="Spirin V."/>
            <person name="Szebenyi C."/>
            <person name="Tomsovsky M."/>
            <person name="Tulloss R.E."/>
            <person name="Uehling J."/>
            <person name="Grigoriev I.V."/>
            <person name="Vagvolgyi C."/>
            <person name="Papp T."/>
            <person name="Martin F.M."/>
            <person name="Miettinen O."/>
            <person name="Hibbett D.S."/>
            <person name="Nagy L.G."/>
        </authorList>
    </citation>
    <scope>NUCLEOTIDE SEQUENCE [LARGE SCALE GENOMIC DNA]</scope>
    <source>
        <strain evidence="9 10">OMC1185</strain>
    </source>
</reference>
<keyword evidence="5" id="KW-0539">Nucleus</keyword>
<dbReference type="GO" id="GO:0005634">
    <property type="term" value="C:nucleus"/>
    <property type="evidence" value="ECO:0007669"/>
    <property type="project" value="UniProtKB-SubCell"/>
</dbReference>
<dbReference type="Pfam" id="PF00271">
    <property type="entry name" value="Helicase_C"/>
    <property type="match status" value="1"/>
</dbReference>
<dbReference type="Pfam" id="PF00176">
    <property type="entry name" value="SNF2-rel_dom"/>
    <property type="match status" value="1"/>
</dbReference>
<feature type="region of interest" description="Disordered" evidence="6">
    <location>
        <begin position="874"/>
        <end position="894"/>
    </location>
</feature>
<evidence type="ECO:0000256" key="5">
    <source>
        <dbReference type="ARBA" id="ARBA00023242"/>
    </source>
</evidence>
<proteinExistence type="predicted"/>
<dbReference type="AlphaFoldDB" id="A0A5C3MPL0"/>
<dbReference type="Gene3D" id="3.40.50.10810">
    <property type="entry name" value="Tandem AAA-ATPase domain"/>
    <property type="match status" value="1"/>
</dbReference>
<dbReference type="PANTHER" id="PTHR45629:SF7">
    <property type="entry name" value="DNA EXCISION REPAIR PROTEIN ERCC-6-RELATED"/>
    <property type="match status" value="1"/>
</dbReference>
<dbReference type="InterPro" id="IPR049730">
    <property type="entry name" value="SNF2/RAD54-like_C"/>
</dbReference>
<feature type="compositionally biased region" description="Basic and acidic residues" evidence="6">
    <location>
        <begin position="104"/>
        <end position="119"/>
    </location>
</feature>
<evidence type="ECO:0000259" key="8">
    <source>
        <dbReference type="PROSITE" id="PS51194"/>
    </source>
</evidence>
<feature type="compositionally biased region" description="Basic residues" evidence="6">
    <location>
        <begin position="953"/>
        <end position="964"/>
    </location>
</feature>
<feature type="compositionally biased region" description="Polar residues" evidence="6">
    <location>
        <begin position="199"/>
        <end position="208"/>
    </location>
</feature>